<feature type="compositionally biased region" description="Low complexity" evidence="9">
    <location>
        <begin position="204"/>
        <end position="215"/>
    </location>
</feature>
<evidence type="ECO:0000256" key="6">
    <source>
        <dbReference type="ARBA" id="ARBA00022490"/>
    </source>
</evidence>
<evidence type="ECO:0000256" key="5">
    <source>
        <dbReference type="ARBA" id="ARBA00020265"/>
    </source>
</evidence>
<dbReference type="AlphaFoldDB" id="A0A8H3IF77"/>
<sequence length="782" mass="84603">MLVSKSSANRRASQPKHKAACDQCNASKVKCPGGGPPCKRCADSSQHCHYSLARRFRKPPGSKNKKTLEKARQAKEGKLEGSNSACGGCFIPQNNGSRDDGDGTLDGESERWEGDESLDRLQTSSSTDFWTISPLINYPAFPDASPFIPSPGQDFFDGHHNVPLDGGDGSVIHSADPKLPDVEGLRRVESRRTWADDPDQYWNSSSPSIDQQLSSGPADTDSRLSEYSHSSTNETHILISLDTVAARLEEIAGSTITRFEQRQPTLCPRLRNYADVLCKLQTIEKRQRPVQVDTLLTCANLVLNMAEKQLKFTQCLYDSCVATQLMMIFQTIFTWSQDQCHPSKTPGPDLRVTLGQHEMTEDEYTFVKTALISKALDRTSTLLKLIMSRIERVAWNRQGLAGPSSTPALPKESPVTTASVPGLRPSPLDGRPTTSTGTQTLDDLLAGHAGLALGNSLLIEENGTTDFAGALLRYYAAEGVVQGHRVHVVGVGEQWGRELPGLVGAGGKESEAGAAVDKEKMKIAWRYERLGEFGAGTAGSRVTPTPNRSLLSSSPDHSNSTVPTAFCHSFDLTKRLSLPSTGAISFTAISPTAENPFTSILQSITQAIASSPPHTIHRLIIPTLLSPALFPPSASDPRHLLPFLHSLRALLRHHSTRLSAMLTLPLALYPRSTGLVCWIEHLCDGVLELAPFPHSIDIEPPLTTSSGAGKAEEKPQGMLKIHRLPVLTERGGGGGGGDDLAFSLSRKRFVIKPFSLPPVEGDQEAQKGEAEGGKVGKGDIEF</sequence>
<comment type="pathway">
    <text evidence="3">tRNA modification; 5-methoxycarbonylmethyl-2-thiouridine-tRNA biosynthesis.</text>
</comment>
<keyword evidence="8" id="KW-0539">Nucleus</keyword>
<keyword evidence="7" id="KW-0819">tRNA processing</keyword>
<dbReference type="InterPro" id="IPR036864">
    <property type="entry name" value="Zn2-C6_fun-type_DNA-bd_sf"/>
</dbReference>
<dbReference type="SUPFAM" id="SSF57701">
    <property type="entry name" value="Zn2/Cys6 DNA-binding domain"/>
    <property type="match status" value="1"/>
</dbReference>
<evidence type="ECO:0000313" key="12">
    <source>
        <dbReference type="Proteomes" id="UP000664203"/>
    </source>
</evidence>
<dbReference type="Gene3D" id="3.40.50.300">
    <property type="entry name" value="P-loop containing nucleotide triphosphate hydrolases"/>
    <property type="match status" value="1"/>
</dbReference>
<dbReference type="PANTHER" id="PTHR12896">
    <property type="entry name" value="PAX6 NEIGHBOR PROTEIN PAXNEB"/>
    <property type="match status" value="1"/>
</dbReference>
<evidence type="ECO:0000256" key="4">
    <source>
        <dbReference type="ARBA" id="ARBA00007573"/>
    </source>
</evidence>
<accession>A0A8H3IF77</accession>
<dbReference type="EMBL" id="CAJPDR010000207">
    <property type="protein sequence ID" value="CAF9925822.1"/>
    <property type="molecule type" value="Genomic_DNA"/>
</dbReference>
<feature type="region of interest" description="Disordered" evidence="9">
    <location>
        <begin position="1"/>
        <end position="20"/>
    </location>
</feature>
<feature type="region of interest" description="Disordered" evidence="9">
    <location>
        <begin position="196"/>
        <end position="229"/>
    </location>
</feature>
<comment type="subcellular location">
    <subcellularLocation>
        <location evidence="2">Cytoplasm</location>
    </subcellularLocation>
    <subcellularLocation>
        <location evidence="1">Nucleus</location>
    </subcellularLocation>
</comment>
<dbReference type="GO" id="GO:0000981">
    <property type="term" value="F:DNA-binding transcription factor activity, RNA polymerase II-specific"/>
    <property type="evidence" value="ECO:0007669"/>
    <property type="project" value="InterPro"/>
</dbReference>
<reference evidence="11" key="1">
    <citation type="submission" date="2021-03" db="EMBL/GenBank/DDBJ databases">
        <authorList>
            <person name="Tagirdzhanova G."/>
        </authorList>
    </citation>
    <scope>NUCLEOTIDE SEQUENCE</scope>
</reference>
<dbReference type="PROSITE" id="PS50048">
    <property type="entry name" value="ZN2_CY6_FUNGAL_2"/>
    <property type="match status" value="1"/>
</dbReference>
<dbReference type="Proteomes" id="UP000664203">
    <property type="component" value="Unassembled WGS sequence"/>
</dbReference>
<dbReference type="Pfam" id="PF00172">
    <property type="entry name" value="Zn_clus"/>
    <property type="match status" value="1"/>
</dbReference>
<feature type="region of interest" description="Disordered" evidence="9">
    <location>
        <begin position="401"/>
        <end position="439"/>
    </location>
</feature>
<dbReference type="Gene3D" id="4.10.240.10">
    <property type="entry name" value="Zn(2)-C6 fungal-type DNA-binding domain"/>
    <property type="match status" value="1"/>
</dbReference>
<evidence type="ECO:0000256" key="9">
    <source>
        <dbReference type="SAM" id="MobiDB-lite"/>
    </source>
</evidence>
<evidence type="ECO:0000256" key="8">
    <source>
        <dbReference type="ARBA" id="ARBA00023242"/>
    </source>
</evidence>
<gene>
    <name evidence="11" type="ORF">ALECFALPRED_003226</name>
</gene>
<feature type="compositionally biased region" description="Basic and acidic residues" evidence="9">
    <location>
        <begin position="175"/>
        <end position="184"/>
    </location>
</feature>
<feature type="region of interest" description="Disordered" evidence="9">
    <location>
        <begin position="90"/>
        <end position="120"/>
    </location>
</feature>
<dbReference type="SMART" id="SM00066">
    <property type="entry name" value="GAL4"/>
    <property type="match status" value="1"/>
</dbReference>
<dbReference type="UniPathway" id="UPA00988"/>
<dbReference type="CDD" id="cd19494">
    <property type="entry name" value="Elp4"/>
    <property type="match status" value="1"/>
</dbReference>
<dbReference type="InterPro" id="IPR008728">
    <property type="entry name" value="Elongator_complex_protein_4"/>
</dbReference>
<dbReference type="CDD" id="cd00067">
    <property type="entry name" value="GAL4"/>
    <property type="match status" value="1"/>
</dbReference>
<evidence type="ECO:0000256" key="1">
    <source>
        <dbReference type="ARBA" id="ARBA00004123"/>
    </source>
</evidence>
<protein>
    <recommendedName>
        <fullName evidence="5">Elongator complex protein 4</fullName>
    </recommendedName>
</protein>
<keyword evidence="6" id="KW-0963">Cytoplasm</keyword>
<dbReference type="PANTHER" id="PTHR12896:SF1">
    <property type="entry name" value="ELONGATOR COMPLEX PROTEIN 4"/>
    <property type="match status" value="1"/>
</dbReference>
<dbReference type="InterPro" id="IPR027417">
    <property type="entry name" value="P-loop_NTPase"/>
</dbReference>
<comment type="similarity">
    <text evidence="4">Belongs to the ELP4 family.</text>
</comment>
<dbReference type="GO" id="GO:0005737">
    <property type="term" value="C:cytoplasm"/>
    <property type="evidence" value="ECO:0007669"/>
    <property type="project" value="UniProtKB-SubCell"/>
</dbReference>
<feature type="compositionally biased region" description="Polar residues" evidence="9">
    <location>
        <begin position="1"/>
        <end position="12"/>
    </location>
</feature>
<dbReference type="GO" id="GO:0002098">
    <property type="term" value="P:tRNA wobble uridine modification"/>
    <property type="evidence" value="ECO:0007669"/>
    <property type="project" value="InterPro"/>
</dbReference>
<feature type="region of interest" description="Disordered" evidence="9">
    <location>
        <begin position="536"/>
        <end position="561"/>
    </location>
</feature>
<name>A0A8H3IF77_9LECA</name>
<evidence type="ECO:0000256" key="3">
    <source>
        <dbReference type="ARBA" id="ARBA00005043"/>
    </source>
</evidence>
<feature type="region of interest" description="Disordered" evidence="9">
    <location>
        <begin position="757"/>
        <end position="782"/>
    </location>
</feature>
<evidence type="ECO:0000256" key="2">
    <source>
        <dbReference type="ARBA" id="ARBA00004496"/>
    </source>
</evidence>
<feature type="compositionally biased region" description="Basic and acidic residues" evidence="9">
    <location>
        <begin position="764"/>
        <end position="782"/>
    </location>
</feature>
<dbReference type="Pfam" id="PF05625">
    <property type="entry name" value="PAXNEB"/>
    <property type="match status" value="1"/>
</dbReference>
<dbReference type="InterPro" id="IPR001138">
    <property type="entry name" value="Zn2Cys6_DnaBD"/>
</dbReference>
<feature type="domain" description="Zn(2)-C6 fungal-type" evidence="10">
    <location>
        <begin position="20"/>
        <end position="50"/>
    </location>
</feature>
<evidence type="ECO:0000259" key="10">
    <source>
        <dbReference type="PROSITE" id="PS50048"/>
    </source>
</evidence>
<dbReference type="OrthoDB" id="289162at2759"/>
<evidence type="ECO:0000313" key="11">
    <source>
        <dbReference type="EMBL" id="CAF9925822.1"/>
    </source>
</evidence>
<dbReference type="GO" id="GO:0008270">
    <property type="term" value="F:zinc ion binding"/>
    <property type="evidence" value="ECO:0007669"/>
    <property type="project" value="InterPro"/>
</dbReference>
<dbReference type="GO" id="GO:0033588">
    <property type="term" value="C:elongator holoenzyme complex"/>
    <property type="evidence" value="ECO:0007669"/>
    <property type="project" value="InterPro"/>
</dbReference>
<feature type="region of interest" description="Disordered" evidence="9">
    <location>
        <begin position="158"/>
        <end position="184"/>
    </location>
</feature>
<keyword evidence="12" id="KW-1185">Reference proteome</keyword>
<organism evidence="11 12">
    <name type="scientific">Alectoria fallacina</name>
    <dbReference type="NCBI Taxonomy" id="1903189"/>
    <lineage>
        <taxon>Eukaryota</taxon>
        <taxon>Fungi</taxon>
        <taxon>Dikarya</taxon>
        <taxon>Ascomycota</taxon>
        <taxon>Pezizomycotina</taxon>
        <taxon>Lecanoromycetes</taxon>
        <taxon>OSLEUM clade</taxon>
        <taxon>Lecanoromycetidae</taxon>
        <taxon>Lecanorales</taxon>
        <taxon>Lecanorineae</taxon>
        <taxon>Parmeliaceae</taxon>
        <taxon>Alectoria</taxon>
    </lineage>
</organism>
<proteinExistence type="inferred from homology"/>
<dbReference type="GO" id="GO:0008023">
    <property type="term" value="C:transcription elongation factor complex"/>
    <property type="evidence" value="ECO:0007669"/>
    <property type="project" value="TreeGrafter"/>
</dbReference>
<comment type="caution">
    <text evidence="11">The sequence shown here is derived from an EMBL/GenBank/DDBJ whole genome shotgun (WGS) entry which is preliminary data.</text>
</comment>
<evidence type="ECO:0000256" key="7">
    <source>
        <dbReference type="ARBA" id="ARBA00022694"/>
    </source>
</evidence>
<feature type="compositionally biased region" description="Basic and acidic residues" evidence="9">
    <location>
        <begin position="108"/>
        <end position="119"/>
    </location>
</feature>